<feature type="region of interest" description="Disordered" evidence="1">
    <location>
        <begin position="1"/>
        <end position="21"/>
    </location>
</feature>
<comment type="caution">
    <text evidence="2">The sequence shown here is derived from an EMBL/GenBank/DDBJ whole genome shotgun (WGS) entry which is preliminary data.</text>
</comment>
<accession>A0AA40GGG1</accession>
<evidence type="ECO:0000313" key="3">
    <source>
        <dbReference type="Proteomes" id="UP001177670"/>
    </source>
</evidence>
<organism evidence="2 3">
    <name type="scientific">Melipona bicolor</name>
    <dbReference type="NCBI Taxonomy" id="60889"/>
    <lineage>
        <taxon>Eukaryota</taxon>
        <taxon>Metazoa</taxon>
        <taxon>Ecdysozoa</taxon>
        <taxon>Arthropoda</taxon>
        <taxon>Hexapoda</taxon>
        <taxon>Insecta</taxon>
        <taxon>Pterygota</taxon>
        <taxon>Neoptera</taxon>
        <taxon>Endopterygota</taxon>
        <taxon>Hymenoptera</taxon>
        <taxon>Apocrita</taxon>
        <taxon>Aculeata</taxon>
        <taxon>Apoidea</taxon>
        <taxon>Anthophila</taxon>
        <taxon>Apidae</taxon>
        <taxon>Melipona</taxon>
    </lineage>
</organism>
<name>A0AA40GGG1_9HYME</name>
<keyword evidence="3" id="KW-1185">Reference proteome</keyword>
<dbReference type="Proteomes" id="UP001177670">
    <property type="component" value="Unassembled WGS sequence"/>
</dbReference>
<evidence type="ECO:0000313" key="2">
    <source>
        <dbReference type="EMBL" id="KAK1137355.1"/>
    </source>
</evidence>
<protein>
    <submittedName>
        <fullName evidence="2">Uncharacterized protein</fullName>
    </submittedName>
</protein>
<reference evidence="2" key="1">
    <citation type="submission" date="2021-10" db="EMBL/GenBank/DDBJ databases">
        <title>Melipona bicolor Genome sequencing and assembly.</title>
        <authorList>
            <person name="Araujo N.S."/>
            <person name="Arias M.C."/>
        </authorList>
    </citation>
    <scope>NUCLEOTIDE SEQUENCE</scope>
    <source>
        <strain evidence="2">USP_2M_L1-L4_2017</strain>
        <tissue evidence="2">Whole body</tissue>
    </source>
</reference>
<proteinExistence type="predicted"/>
<gene>
    <name evidence="2" type="ORF">K0M31_001867</name>
</gene>
<sequence>MGDEVRRAEKEDESAARRIVNDAKDARDKTAAIAKDAKSKISEKVAYANKVVGDTVAHGAVESKIKNVAATKDKATAGIKDLKDSKKSTLIYCDYMIADLLTKALRLTKIKRLIEDCSLGPKNWRCRGGVSARQKPYNELLLEEPCILIDLSCFLDLCKVRTRCKDTIKSDYSISWLLKSLCIKSYSQQIR</sequence>
<evidence type="ECO:0000256" key="1">
    <source>
        <dbReference type="SAM" id="MobiDB-lite"/>
    </source>
</evidence>
<dbReference type="AlphaFoldDB" id="A0AA40GGG1"/>
<dbReference type="EMBL" id="JAHYIQ010000001">
    <property type="protein sequence ID" value="KAK1137355.1"/>
    <property type="molecule type" value="Genomic_DNA"/>
</dbReference>